<dbReference type="Proteomes" id="UP000503349">
    <property type="component" value="Chromosome 14"/>
</dbReference>
<reference evidence="1 2" key="1">
    <citation type="submission" date="2019-02" db="EMBL/GenBank/DDBJ databases">
        <title>Opniocepnalus argus genome.</title>
        <authorList>
            <person name="Zhou C."/>
            <person name="Xiao S."/>
        </authorList>
    </citation>
    <scope>NUCLEOTIDE SEQUENCE [LARGE SCALE GENOMIC DNA]</scope>
    <source>
        <strain evidence="1">OARG1902GOOAL</strain>
        <tissue evidence="1">Muscle</tissue>
    </source>
</reference>
<name>A0A6G1Q8V7_CHAAH</name>
<organism evidence="1 2">
    <name type="scientific">Channa argus</name>
    <name type="common">Northern snakehead</name>
    <name type="synonym">Ophicephalus argus</name>
    <dbReference type="NCBI Taxonomy" id="215402"/>
    <lineage>
        <taxon>Eukaryota</taxon>
        <taxon>Metazoa</taxon>
        <taxon>Chordata</taxon>
        <taxon>Craniata</taxon>
        <taxon>Vertebrata</taxon>
        <taxon>Euteleostomi</taxon>
        <taxon>Actinopterygii</taxon>
        <taxon>Neopterygii</taxon>
        <taxon>Teleostei</taxon>
        <taxon>Neoteleostei</taxon>
        <taxon>Acanthomorphata</taxon>
        <taxon>Anabantaria</taxon>
        <taxon>Anabantiformes</taxon>
        <taxon>Channoidei</taxon>
        <taxon>Channidae</taxon>
        <taxon>Channa</taxon>
    </lineage>
</organism>
<gene>
    <name evidence="1" type="ORF">EXN66_Car014450</name>
</gene>
<evidence type="ECO:0000313" key="1">
    <source>
        <dbReference type="EMBL" id="KAF3698763.1"/>
    </source>
</evidence>
<proteinExistence type="predicted"/>
<protein>
    <submittedName>
        <fullName evidence="1">Uncharacterized protein</fullName>
    </submittedName>
</protein>
<evidence type="ECO:0000313" key="2">
    <source>
        <dbReference type="Proteomes" id="UP000503349"/>
    </source>
</evidence>
<dbReference type="AlphaFoldDB" id="A0A6G1Q8V7"/>
<accession>A0A6G1Q8V7</accession>
<keyword evidence="2" id="KW-1185">Reference proteome</keyword>
<reference evidence="2" key="2">
    <citation type="submission" date="2019-02" db="EMBL/GenBank/DDBJ databases">
        <title>Opniocepnalus argus Var Kimnra genome.</title>
        <authorList>
            <person name="Zhou C."/>
            <person name="Xiao S."/>
        </authorList>
    </citation>
    <scope>NUCLEOTIDE SEQUENCE [LARGE SCALE GENOMIC DNA]</scope>
</reference>
<sequence length="130" mass="14558">MKNRAEVSRRSAGACRADTPDYFLSPGSLTQPAVVHFLRQNKDEPFLSGTDDVSRSSFSLGGIVTWVVFGIWYGSKDLLFCDCSAILLSFCKHFISHFKHFLLFLSELICFVRFKCLEEGSKHGGNVSLL</sequence>
<dbReference type="EMBL" id="CM015725">
    <property type="protein sequence ID" value="KAF3698763.1"/>
    <property type="molecule type" value="Genomic_DNA"/>
</dbReference>